<organism evidence="1 2">
    <name type="scientific">Pontibacter populi</name>
    <dbReference type="NCBI Taxonomy" id="890055"/>
    <lineage>
        <taxon>Bacteria</taxon>
        <taxon>Pseudomonadati</taxon>
        <taxon>Bacteroidota</taxon>
        <taxon>Cytophagia</taxon>
        <taxon>Cytophagales</taxon>
        <taxon>Hymenobacteraceae</taxon>
        <taxon>Pontibacter</taxon>
    </lineage>
</organism>
<protein>
    <recommendedName>
        <fullName evidence="3">STAS/SEC14 domain-containing protein</fullName>
    </recommendedName>
</protein>
<evidence type="ECO:0000313" key="1">
    <source>
        <dbReference type="EMBL" id="MER2997608.1"/>
    </source>
</evidence>
<evidence type="ECO:0008006" key="3">
    <source>
        <dbReference type="Google" id="ProtNLM"/>
    </source>
</evidence>
<dbReference type="RefSeq" id="WP_350412017.1">
    <property type="nucleotide sequence ID" value="NZ_JBEOKT010000006.1"/>
</dbReference>
<dbReference type="Proteomes" id="UP001476807">
    <property type="component" value="Unassembled WGS sequence"/>
</dbReference>
<evidence type="ECO:0000313" key="2">
    <source>
        <dbReference type="Proteomes" id="UP001476807"/>
    </source>
</evidence>
<proteinExistence type="predicted"/>
<gene>
    <name evidence="1" type="ORF">ABS362_08615</name>
</gene>
<sequence>MKLYSDKLIRIHYSPEQGILYAAWQEHRSYNAAEVKTAFMDVVSSARELNIRKVLLNFADNIQDLTEEEYKTVLAQLLVGLLPTPIQKIACIGTSSTVRKDRIMAAYNDIKESLSKPFEFRFFSSRTEALLWLNL</sequence>
<keyword evidence="2" id="KW-1185">Reference proteome</keyword>
<name>A0ABV1RT99_9BACT</name>
<dbReference type="EMBL" id="JBEOKT010000006">
    <property type="protein sequence ID" value="MER2997608.1"/>
    <property type="molecule type" value="Genomic_DNA"/>
</dbReference>
<accession>A0ABV1RT99</accession>
<comment type="caution">
    <text evidence="1">The sequence shown here is derived from an EMBL/GenBank/DDBJ whole genome shotgun (WGS) entry which is preliminary data.</text>
</comment>
<reference evidence="1 2" key="1">
    <citation type="submission" date="2024-06" db="EMBL/GenBank/DDBJ databases">
        <title>Pontibacter populi HYL7-15.</title>
        <authorList>
            <person name="Kim M.K."/>
        </authorList>
    </citation>
    <scope>NUCLEOTIDE SEQUENCE [LARGE SCALE GENOMIC DNA]</scope>
    <source>
        <strain evidence="1 2">HYL7-15</strain>
    </source>
</reference>